<protein>
    <submittedName>
        <fullName evidence="2">Uncharacterized protein</fullName>
    </submittedName>
</protein>
<gene>
    <name evidence="2" type="ORF">IMG5_185190</name>
</gene>
<accession>G0R3F7</accession>
<name>G0R3F7_ICHMU</name>
<keyword evidence="3" id="KW-1185">Reference proteome</keyword>
<dbReference type="EMBL" id="GL984302">
    <property type="protein sequence ID" value="EGR27995.1"/>
    <property type="molecule type" value="Genomic_DNA"/>
</dbReference>
<dbReference type="Proteomes" id="UP000008983">
    <property type="component" value="Unassembled WGS sequence"/>
</dbReference>
<evidence type="ECO:0000313" key="2">
    <source>
        <dbReference type="EMBL" id="EGR27995.1"/>
    </source>
</evidence>
<proteinExistence type="predicted"/>
<reference evidence="2 3" key="1">
    <citation type="submission" date="2011-07" db="EMBL/GenBank/DDBJ databases">
        <authorList>
            <person name="Coyne R."/>
            <person name="Brami D."/>
            <person name="Johnson J."/>
            <person name="Hostetler J."/>
            <person name="Hannick L."/>
            <person name="Clark T."/>
            <person name="Cassidy-Hanley D."/>
            <person name="Inman J."/>
        </authorList>
    </citation>
    <scope>NUCLEOTIDE SEQUENCE [LARGE SCALE GENOMIC DNA]</scope>
    <source>
        <strain evidence="2 3">G5</strain>
    </source>
</reference>
<dbReference type="OrthoDB" id="283959at2759"/>
<feature type="region of interest" description="Disordered" evidence="1">
    <location>
        <begin position="240"/>
        <end position="263"/>
    </location>
</feature>
<evidence type="ECO:0000313" key="3">
    <source>
        <dbReference type="Proteomes" id="UP000008983"/>
    </source>
</evidence>
<dbReference type="GeneID" id="14904073"/>
<feature type="compositionally biased region" description="Acidic residues" evidence="1">
    <location>
        <begin position="253"/>
        <end position="263"/>
    </location>
</feature>
<dbReference type="RefSeq" id="XP_004027340.1">
    <property type="nucleotide sequence ID" value="XM_004027291.1"/>
</dbReference>
<dbReference type="eggNOG" id="ENOG502SPQZ">
    <property type="taxonomic scope" value="Eukaryota"/>
</dbReference>
<dbReference type="AlphaFoldDB" id="G0R3F7"/>
<sequence>MLNVHKQYEQNKQKLNMKTKSSTQQMNQTLEFDLRRPIPDKLLKRTTGFIDLGRQQSRQIYIFINSYIFIKRGALLINQKNNPHESQFETIRYSKYFSKIKNIPSFNIKASLGREDNKIYENKEFAPDYNPNYEFGKKTLGSCGPSFHKIPARKTFEKKTITYNENFYNLNDYKNKSIIFKNTTCPDFKRMLPRERDLKSPLPSFMQQFVNSRTQLTCLSHKMLKQNNYFEGRFQSTESQFKAFKKPQPKEQDSDDSMEYNQE</sequence>
<organism evidence="2 3">
    <name type="scientific">Ichthyophthirius multifiliis</name>
    <name type="common">White spot disease agent</name>
    <name type="synonym">Ich</name>
    <dbReference type="NCBI Taxonomy" id="5932"/>
    <lineage>
        <taxon>Eukaryota</taxon>
        <taxon>Sar</taxon>
        <taxon>Alveolata</taxon>
        <taxon>Ciliophora</taxon>
        <taxon>Intramacronucleata</taxon>
        <taxon>Oligohymenophorea</taxon>
        <taxon>Hymenostomatida</taxon>
        <taxon>Ophryoglenina</taxon>
        <taxon>Ichthyophthirius</taxon>
    </lineage>
</organism>
<evidence type="ECO:0000256" key="1">
    <source>
        <dbReference type="SAM" id="MobiDB-lite"/>
    </source>
</evidence>
<dbReference type="InParanoid" id="G0R3F7"/>
<dbReference type="OMA" id="HEERFNF"/>